<feature type="region of interest" description="Disordered" evidence="2">
    <location>
        <begin position="1"/>
        <end position="102"/>
    </location>
</feature>
<dbReference type="EMBL" id="BFEA01000002">
    <property type="protein sequence ID" value="GBG59045.1"/>
    <property type="molecule type" value="Genomic_DNA"/>
</dbReference>
<comment type="caution">
    <text evidence="4">The sequence shown here is derived from an EMBL/GenBank/DDBJ whole genome shotgun (WGS) entry which is preliminary data.</text>
</comment>
<dbReference type="AlphaFoldDB" id="A0A388JMQ8"/>
<evidence type="ECO:0000256" key="2">
    <source>
        <dbReference type="SAM" id="MobiDB-lite"/>
    </source>
</evidence>
<gene>
    <name evidence="4" type="ORF">CBR_g24391</name>
</gene>
<evidence type="ECO:0000313" key="5">
    <source>
        <dbReference type="Proteomes" id="UP000265515"/>
    </source>
</evidence>
<organism evidence="4 5">
    <name type="scientific">Chara braunii</name>
    <name type="common">Braun's stonewort</name>
    <dbReference type="NCBI Taxonomy" id="69332"/>
    <lineage>
        <taxon>Eukaryota</taxon>
        <taxon>Viridiplantae</taxon>
        <taxon>Streptophyta</taxon>
        <taxon>Charophyceae</taxon>
        <taxon>Charales</taxon>
        <taxon>Characeae</taxon>
        <taxon>Chara</taxon>
    </lineage>
</organism>
<feature type="compositionally biased region" description="Basic and acidic residues" evidence="2">
    <location>
        <begin position="238"/>
        <end position="254"/>
    </location>
</feature>
<feature type="region of interest" description="Disordered" evidence="2">
    <location>
        <begin position="216"/>
        <end position="277"/>
    </location>
</feature>
<dbReference type="Gramene" id="GBG59045">
    <property type="protein sequence ID" value="GBG59045"/>
    <property type="gene ID" value="CBR_g24391"/>
</dbReference>
<feature type="region of interest" description="Disordered" evidence="2">
    <location>
        <begin position="120"/>
        <end position="177"/>
    </location>
</feature>
<keyword evidence="1" id="KW-0862">Zinc</keyword>
<keyword evidence="1" id="KW-0863">Zinc-finger</keyword>
<feature type="compositionally biased region" description="Basic and acidic residues" evidence="2">
    <location>
        <begin position="1"/>
        <end position="37"/>
    </location>
</feature>
<accession>A0A388JMQ8</accession>
<dbReference type="SUPFAM" id="SSF57756">
    <property type="entry name" value="Retrovirus zinc finger-like domains"/>
    <property type="match status" value="1"/>
</dbReference>
<sequence>MAGVEQRDDRGGGDNRRRDGRRSEDRRDEEQRDDDRRRYRAPTCYNCHEPGHYANQCPERNRRRYYVDKPSTSNDSRGGRSPRTRDYRRREDSPPPGNEKMLSTVAELGKSVAAMKDFYGEARKKKEDKSRRKLEMKEAEEREKAEQEKAERKAGKKLEKARREAQLEAQRRAEVPKDNDIHLAIRLSEMEENFSSKMKCVIEPLKELIKKGKKKVTYASGSNSAADKASDTSVTQELSERTGRLCISEKRKQGPEQVVENSPPMELPPKRTPKRGALWPTTLAGRLTRSKKTVKSPGSAKRKTPVKTPLAAILKTPTKTATPMTIGALQRLRYRDGVMKDLKNLDATELQRICKEEGVPYDGKIDAIFAIADRHVCDRFGPDRLDVTEVIKVNESEVGEPPHELVDN</sequence>
<evidence type="ECO:0000256" key="1">
    <source>
        <dbReference type="PROSITE-ProRule" id="PRU00047"/>
    </source>
</evidence>
<keyword evidence="1" id="KW-0479">Metal-binding</keyword>
<dbReference type="SMART" id="SM00343">
    <property type="entry name" value="ZnF_C2HC"/>
    <property type="match status" value="1"/>
</dbReference>
<feature type="compositionally biased region" description="Polar residues" evidence="2">
    <location>
        <begin position="219"/>
        <end position="237"/>
    </location>
</feature>
<evidence type="ECO:0000313" key="4">
    <source>
        <dbReference type="EMBL" id="GBG59045.1"/>
    </source>
</evidence>
<dbReference type="PROSITE" id="PS50158">
    <property type="entry name" value="ZF_CCHC"/>
    <property type="match status" value="1"/>
</dbReference>
<dbReference type="InterPro" id="IPR036875">
    <property type="entry name" value="Znf_CCHC_sf"/>
</dbReference>
<dbReference type="GO" id="GO:0008270">
    <property type="term" value="F:zinc ion binding"/>
    <property type="evidence" value="ECO:0007669"/>
    <property type="project" value="UniProtKB-KW"/>
</dbReference>
<evidence type="ECO:0000259" key="3">
    <source>
        <dbReference type="PROSITE" id="PS50158"/>
    </source>
</evidence>
<feature type="domain" description="CCHC-type" evidence="3">
    <location>
        <begin position="44"/>
        <end position="59"/>
    </location>
</feature>
<proteinExistence type="predicted"/>
<reference evidence="4 5" key="1">
    <citation type="journal article" date="2018" name="Cell">
        <title>The Chara Genome: Secondary Complexity and Implications for Plant Terrestrialization.</title>
        <authorList>
            <person name="Nishiyama T."/>
            <person name="Sakayama H."/>
            <person name="Vries J.D."/>
            <person name="Buschmann H."/>
            <person name="Saint-Marcoux D."/>
            <person name="Ullrich K.K."/>
            <person name="Haas F.B."/>
            <person name="Vanderstraeten L."/>
            <person name="Becker D."/>
            <person name="Lang D."/>
            <person name="Vosolsobe S."/>
            <person name="Rombauts S."/>
            <person name="Wilhelmsson P.K.I."/>
            <person name="Janitza P."/>
            <person name="Kern R."/>
            <person name="Heyl A."/>
            <person name="Rumpler F."/>
            <person name="Villalobos L.I.A.C."/>
            <person name="Clay J.M."/>
            <person name="Skokan R."/>
            <person name="Toyoda A."/>
            <person name="Suzuki Y."/>
            <person name="Kagoshima H."/>
            <person name="Schijlen E."/>
            <person name="Tajeshwar N."/>
            <person name="Catarino B."/>
            <person name="Hetherington A.J."/>
            <person name="Saltykova A."/>
            <person name="Bonnot C."/>
            <person name="Breuninger H."/>
            <person name="Symeonidi A."/>
            <person name="Radhakrishnan G.V."/>
            <person name="Van Nieuwerburgh F."/>
            <person name="Deforce D."/>
            <person name="Chang C."/>
            <person name="Karol K.G."/>
            <person name="Hedrich R."/>
            <person name="Ulvskov P."/>
            <person name="Glockner G."/>
            <person name="Delwiche C.F."/>
            <person name="Petrasek J."/>
            <person name="Van de Peer Y."/>
            <person name="Friml J."/>
            <person name="Beilby M."/>
            <person name="Dolan L."/>
            <person name="Kohara Y."/>
            <person name="Sugano S."/>
            <person name="Fujiyama A."/>
            <person name="Delaux P.-M."/>
            <person name="Quint M."/>
            <person name="TheiBen G."/>
            <person name="Hagemann M."/>
            <person name="Harholt J."/>
            <person name="Dunand C."/>
            <person name="Zachgo S."/>
            <person name="Langdale J."/>
            <person name="Maumus F."/>
            <person name="Straeten D.V.D."/>
            <person name="Gould S.B."/>
            <person name="Rensing S.A."/>
        </authorList>
    </citation>
    <scope>NUCLEOTIDE SEQUENCE [LARGE SCALE GENOMIC DNA]</scope>
    <source>
        <strain evidence="4 5">S276</strain>
    </source>
</reference>
<keyword evidence="5" id="KW-1185">Reference proteome</keyword>
<dbReference type="InterPro" id="IPR001878">
    <property type="entry name" value="Znf_CCHC"/>
</dbReference>
<dbReference type="Gene3D" id="4.10.60.10">
    <property type="entry name" value="Zinc finger, CCHC-type"/>
    <property type="match status" value="1"/>
</dbReference>
<dbReference type="GO" id="GO:0003676">
    <property type="term" value="F:nucleic acid binding"/>
    <property type="evidence" value="ECO:0007669"/>
    <property type="project" value="InterPro"/>
</dbReference>
<dbReference type="Pfam" id="PF00098">
    <property type="entry name" value="zf-CCHC"/>
    <property type="match status" value="1"/>
</dbReference>
<feature type="compositionally biased region" description="Basic and acidic residues" evidence="2">
    <location>
        <begin position="83"/>
        <end position="93"/>
    </location>
</feature>
<name>A0A388JMQ8_CHABU</name>
<dbReference type="Proteomes" id="UP000265515">
    <property type="component" value="Unassembled WGS sequence"/>
</dbReference>
<protein>
    <recommendedName>
        <fullName evidence="3">CCHC-type domain-containing protein</fullName>
    </recommendedName>
</protein>